<name>A0A059E1C4_9PROT</name>
<evidence type="ECO:0008006" key="3">
    <source>
        <dbReference type="Google" id="ProtNLM"/>
    </source>
</evidence>
<proteinExistence type="predicted"/>
<dbReference type="OrthoDB" id="7619325at2"/>
<dbReference type="RefSeq" id="WP_035551512.1">
    <property type="nucleotide sequence ID" value="NZ_AWFH01000013.1"/>
</dbReference>
<dbReference type="AlphaFoldDB" id="A0A059E1C4"/>
<protein>
    <recommendedName>
        <fullName evidence="3">CopG family transcriptional regulator</fullName>
    </recommendedName>
</protein>
<evidence type="ECO:0000313" key="2">
    <source>
        <dbReference type="Proteomes" id="UP000024547"/>
    </source>
</evidence>
<dbReference type="PATRIC" id="fig|1280948.3.peg.1849"/>
<keyword evidence="2" id="KW-1185">Reference proteome</keyword>
<dbReference type="Proteomes" id="UP000024547">
    <property type="component" value="Unassembled WGS sequence"/>
</dbReference>
<organism evidence="1 2">
    <name type="scientific">Hyphomonas atlantica</name>
    <dbReference type="NCBI Taxonomy" id="1280948"/>
    <lineage>
        <taxon>Bacteria</taxon>
        <taxon>Pseudomonadati</taxon>
        <taxon>Pseudomonadota</taxon>
        <taxon>Alphaproteobacteria</taxon>
        <taxon>Hyphomonadales</taxon>
        <taxon>Hyphomonadaceae</taxon>
        <taxon>Hyphomonas</taxon>
    </lineage>
</organism>
<reference evidence="1 2" key="1">
    <citation type="journal article" date="2014" name="Antonie Van Leeuwenhoek">
        <title>Hyphomonas beringensis sp. nov. and Hyphomonas chukchiensis sp. nov., isolated from surface seawater of the Bering Sea and Chukchi Sea.</title>
        <authorList>
            <person name="Li C."/>
            <person name="Lai Q."/>
            <person name="Li G."/>
            <person name="Dong C."/>
            <person name="Wang J."/>
            <person name="Liao Y."/>
            <person name="Shao Z."/>
        </authorList>
    </citation>
    <scope>NUCLEOTIDE SEQUENCE [LARGE SCALE GENOMIC DNA]</scope>
    <source>
        <strain evidence="1 2">22II1-22F38</strain>
    </source>
</reference>
<gene>
    <name evidence="1" type="ORF">HY36_16580</name>
</gene>
<comment type="caution">
    <text evidence="1">The sequence shown here is derived from an EMBL/GenBank/DDBJ whole genome shotgun (WGS) entry which is preliminary data.</text>
</comment>
<evidence type="ECO:0000313" key="1">
    <source>
        <dbReference type="EMBL" id="KCZ61476.1"/>
    </source>
</evidence>
<sequence>MAKNPRLHVRISETNLQKLRQISGTHGVHMGALVDEALTLLFSPPGERPDAAILQRLDRVEDQSETLETGTAFHTDLLIEFIFEWLRQRPGRNPLETPADAARARTELEALTRRVVDRANPHIWH</sequence>
<dbReference type="STRING" id="1280948.HY36_16580"/>
<accession>A0A059E1C4</accession>
<dbReference type="EMBL" id="AWFH01000013">
    <property type="protein sequence ID" value="KCZ61476.1"/>
    <property type="molecule type" value="Genomic_DNA"/>
</dbReference>